<keyword evidence="3" id="KW-0719">Serine esterase</keyword>
<dbReference type="EMBL" id="PEDP01002080">
    <property type="protein sequence ID" value="POS82935.1"/>
    <property type="molecule type" value="Genomic_DNA"/>
</dbReference>
<evidence type="ECO:0000313" key="12">
    <source>
        <dbReference type="Proteomes" id="UP000237438"/>
    </source>
</evidence>
<dbReference type="SMR" id="A0A2S4PLK2"/>
<evidence type="ECO:0000256" key="3">
    <source>
        <dbReference type="ARBA" id="ARBA00022487"/>
    </source>
</evidence>
<dbReference type="GO" id="GO:0005576">
    <property type="term" value="C:extracellular region"/>
    <property type="evidence" value="ECO:0007669"/>
    <property type="project" value="InterPro"/>
</dbReference>
<dbReference type="Gene3D" id="3.40.50.1820">
    <property type="entry name" value="alpha/beta hydrolase"/>
    <property type="match status" value="1"/>
</dbReference>
<protein>
    <recommendedName>
        <fullName evidence="2">cutinase</fullName>
        <ecNumber evidence="2">3.1.1.74</ecNumber>
    </recommendedName>
</protein>
<feature type="disulfide bond" evidence="9">
    <location>
        <begin position="61"/>
        <end position="138"/>
    </location>
</feature>
<feature type="active site" description="Proton donor/acceptor" evidence="8">
    <location>
        <position position="213"/>
    </location>
</feature>
<dbReference type="InterPro" id="IPR029058">
    <property type="entry name" value="AB_hydrolase_fold"/>
</dbReference>
<dbReference type="InterPro" id="IPR000675">
    <property type="entry name" value="Cutinase/axe"/>
</dbReference>
<feature type="signal peptide" evidence="10">
    <location>
        <begin position="1"/>
        <end position="18"/>
    </location>
</feature>
<dbReference type="EC" id="3.1.1.74" evidence="2"/>
<evidence type="ECO:0000256" key="5">
    <source>
        <dbReference type="ARBA" id="ARBA00022801"/>
    </source>
</evidence>
<dbReference type="Pfam" id="PF01083">
    <property type="entry name" value="Cutinase"/>
    <property type="match status" value="1"/>
</dbReference>
<dbReference type="PANTHER" id="PTHR48250:SF2">
    <property type="entry name" value="CUTINASE"/>
    <property type="match status" value="1"/>
</dbReference>
<evidence type="ECO:0000256" key="6">
    <source>
        <dbReference type="ARBA" id="ARBA00023157"/>
    </source>
</evidence>
<feature type="active site" evidence="8">
    <location>
        <position position="201"/>
    </location>
</feature>
<evidence type="ECO:0000256" key="1">
    <source>
        <dbReference type="ARBA" id="ARBA00007534"/>
    </source>
</evidence>
<accession>A0A2S4PLK2</accession>
<dbReference type="PRINTS" id="PR00129">
    <property type="entry name" value="CUTINASE"/>
</dbReference>
<evidence type="ECO:0000256" key="9">
    <source>
        <dbReference type="PIRSR" id="PIRSR611150-2"/>
    </source>
</evidence>
<sequence length="232" mass="24156">MKTSKVFSYLALFGEITALPTGITSSSGQLQTLESSTALNKISVRDKLSRATANELLDGPCRSVTMLFAKGTGEKGNLGTGSSPGPALSDELKTSLGEDKVAVQGIDYKAKLTGFLKGGDIEGSNELIEMANIAATKCPDSKLVLSGFSQGAQVVHRAVGGLSSDVSSKISAVVLFGDPFIGENVGNLPESSVLSICNEKDAICRSGPSITGHLKYPQRAREAADFVISKLN</sequence>
<gene>
    <name evidence="11" type="ORF">EPUL_005606</name>
</gene>
<evidence type="ECO:0000313" key="11">
    <source>
        <dbReference type="EMBL" id="POS82935.1"/>
    </source>
</evidence>
<comment type="catalytic activity">
    <reaction evidence="7">
        <text>cutin + H2O = cutin monomers.</text>
        <dbReference type="EC" id="3.1.1.74"/>
    </reaction>
</comment>
<dbReference type="STRING" id="225359.A0A2S4PLK2"/>
<dbReference type="SUPFAM" id="SSF53474">
    <property type="entry name" value="alpha/beta-Hydrolases"/>
    <property type="match status" value="1"/>
</dbReference>
<organism evidence="11 12">
    <name type="scientific">Erysiphe pulchra</name>
    <dbReference type="NCBI Taxonomy" id="225359"/>
    <lineage>
        <taxon>Eukaryota</taxon>
        <taxon>Fungi</taxon>
        <taxon>Dikarya</taxon>
        <taxon>Ascomycota</taxon>
        <taxon>Pezizomycotina</taxon>
        <taxon>Leotiomycetes</taxon>
        <taxon>Erysiphales</taxon>
        <taxon>Erysiphaceae</taxon>
        <taxon>Erysiphe</taxon>
    </lineage>
</organism>
<evidence type="ECO:0000256" key="10">
    <source>
        <dbReference type="SAM" id="SignalP"/>
    </source>
</evidence>
<evidence type="ECO:0000256" key="4">
    <source>
        <dbReference type="ARBA" id="ARBA00022729"/>
    </source>
</evidence>
<evidence type="ECO:0000256" key="7">
    <source>
        <dbReference type="ARBA" id="ARBA00034045"/>
    </source>
</evidence>
<evidence type="ECO:0000256" key="8">
    <source>
        <dbReference type="PIRSR" id="PIRSR611150-1"/>
    </source>
</evidence>
<comment type="similarity">
    <text evidence="1">Belongs to the cutinase family.</text>
</comment>
<comment type="caution">
    <text evidence="11">The sequence shown here is derived from an EMBL/GenBank/DDBJ whole genome shotgun (WGS) entry which is preliminary data.</text>
</comment>
<dbReference type="AlphaFoldDB" id="A0A2S4PLK2"/>
<dbReference type="GO" id="GO:0016052">
    <property type="term" value="P:carbohydrate catabolic process"/>
    <property type="evidence" value="ECO:0007669"/>
    <property type="project" value="TreeGrafter"/>
</dbReference>
<keyword evidence="6 9" id="KW-1015">Disulfide bond</keyword>
<feature type="disulfide bond" evidence="9">
    <location>
        <begin position="197"/>
        <end position="204"/>
    </location>
</feature>
<feature type="active site" description="Nucleophile" evidence="8">
    <location>
        <position position="149"/>
    </location>
</feature>
<dbReference type="OrthoDB" id="2975078at2759"/>
<keyword evidence="5" id="KW-0378">Hydrolase</keyword>
<dbReference type="PANTHER" id="PTHR48250">
    <property type="entry name" value="CUTINASE 2-RELATED"/>
    <property type="match status" value="1"/>
</dbReference>
<dbReference type="GO" id="GO:0050525">
    <property type="term" value="F:cutinase activity"/>
    <property type="evidence" value="ECO:0007669"/>
    <property type="project" value="UniProtKB-EC"/>
</dbReference>
<keyword evidence="12" id="KW-1185">Reference proteome</keyword>
<dbReference type="InterPro" id="IPR011150">
    <property type="entry name" value="Cutinase_monf"/>
</dbReference>
<dbReference type="Proteomes" id="UP000237438">
    <property type="component" value="Unassembled WGS sequence"/>
</dbReference>
<feature type="chain" id="PRO_5015471763" description="cutinase" evidence="10">
    <location>
        <begin position="19"/>
        <end position="232"/>
    </location>
</feature>
<reference evidence="11 12" key="1">
    <citation type="submission" date="2017-10" db="EMBL/GenBank/DDBJ databases">
        <title>Development of genomic resources for the powdery mildew, Erysiphe pulchra.</title>
        <authorList>
            <person name="Wadl P.A."/>
            <person name="Mack B.M."/>
            <person name="Moore G."/>
            <person name="Beltz S.B."/>
        </authorList>
    </citation>
    <scope>NUCLEOTIDE SEQUENCE [LARGE SCALE GENOMIC DNA]</scope>
    <source>
        <strain evidence="11">Cflorida</strain>
    </source>
</reference>
<dbReference type="SMART" id="SM01110">
    <property type="entry name" value="Cutinase"/>
    <property type="match status" value="1"/>
</dbReference>
<keyword evidence="4 10" id="KW-0732">Signal</keyword>
<name>A0A2S4PLK2_9PEZI</name>
<proteinExistence type="inferred from homology"/>
<evidence type="ECO:0000256" key="2">
    <source>
        <dbReference type="ARBA" id="ARBA00013095"/>
    </source>
</evidence>